<dbReference type="Pfam" id="PF00104">
    <property type="entry name" value="Hormone_recep"/>
    <property type="match status" value="1"/>
</dbReference>
<dbReference type="PROSITE" id="PS51843">
    <property type="entry name" value="NR_LBD"/>
    <property type="match status" value="1"/>
</dbReference>
<accession>A0A0B1TAK9</accession>
<protein>
    <recommendedName>
        <fullName evidence="4">NR LBD domain-containing protein</fullName>
    </recommendedName>
</protein>
<dbReference type="InterPro" id="IPR051152">
    <property type="entry name" value="C.elegans_Orphan_NR"/>
</dbReference>
<evidence type="ECO:0000256" key="1">
    <source>
        <dbReference type="ARBA" id="ARBA00023015"/>
    </source>
</evidence>
<evidence type="ECO:0000256" key="3">
    <source>
        <dbReference type="ARBA" id="ARBA00023170"/>
    </source>
</evidence>
<dbReference type="OrthoDB" id="10018779at2759"/>
<feature type="domain" description="NR LBD" evidence="4">
    <location>
        <begin position="1"/>
        <end position="153"/>
    </location>
</feature>
<dbReference type="InterPro" id="IPR000536">
    <property type="entry name" value="Nucl_hrmn_rcpt_lig-bd"/>
</dbReference>
<name>A0A0B1TAK9_OESDE</name>
<gene>
    <name evidence="5" type="ORF">OESDEN_05478</name>
</gene>
<reference evidence="5 6" key="1">
    <citation type="submission" date="2014-03" db="EMBL/GenBank/DDBJ databases">
        <title>Draft genome of the hookworm Oesophagostomum dentatum.</title>
        <authorList>
            <person name="Mitreva M."/>
        </authorList>
    </citation>
    <scope>NUCLEOTIDE SEQUENCE [LARGE SCALE GENOMIC DNA]</scope>
    <source>
        <strain evidence="5 6">OD-Hann</strain>
    </source>
</reference>
<keyword evidence="1" id="KW-0805">Transcription regulation</keyword>
<proteinExistence type="predicted"/>
<keyword evidence="3" id="KW-0675">Receptor</keyword>
<dbReference type="PANTHER" id="PTHR45680">
    <property type="entry name" value="NUCLEAR HORMONE RECEPTOR FAMILY"/>
    <property type="match status" value="1"/>
</dbReference>
<dbReference type="AlphaFoldDB" id="A0A0B1TAK9"/>
<dbReference type="InterPro" id="IPR035500">
    <property type="entry name" value="NHR-like_dom_sf"/>
</dbReference>
<dbReference type="PANTHER" id="PTHR45680:SF29">
    <property type="entry name" value="NUCLEAR HORMONE RECEPTOR FAMILY"/>
    <property type="match status" value="1"/>
</dbReference>
<evidence type="ECO:0000313" key="5">
    <source>
        <dbReference type="EMBL" id="KHJ94588.1"/>
    </source>
</evidence>
<dbReference type="SUPFAM" id="SSF48508">
    <property type="entry name" value="Nuclear receptor ligand-binding domain"/>
    <property type="match status" value="1"/>
</dbReference>
<evidence type="ECO:0000256" key="2">
    <source>
        <dbReference type="ARBA" id="ARBA00023163"/>
    </source>
</evidence>
<evidence type="ECO:0000259" key="4">
    <source>
        <dbReference type="PROSITE" id="PS51843"/>
    </source>
</evidence>
<keyword evidence="2" id="KW-0804">Transcription</keyword>
<keyword evidence="6" id="KW-1185">Reference proteome</keyword>
<sequence length="153" mass="17957">MAIMGQNAAFNLETVQLELGPLIDYDPIKLKSMFEQYVHRVTDEVTRPLIDLNLDSYEISYILNAFVWHVQGKNVQPSTRMKAETVLDRLSDELHCHYTYDLKMPNYAARLINLLTLISSVERHQHERSKFAELARVFDVFKFEMSEEGIFHY</sequence>
<dbReference type="EMBL" id="KN550270">
    <property type="protein sequence ID" value="KHJ94588.1"/>
    <property type="molecule type" value="Genomic_DNA"/>
</dbReference>
<dbReference type="Proteomes" id="UP000053660">
    <property type="component" value="Unassembled WGS sequence"/>
</dbReference>
<evidence type="ECO:0000313" key="6">
    <source>
        <dbReference type="Proteomes" id="UP000053660"/>
    </source>
</evidence>
<dbReference type="Gene3D" id="1.10.565.10">
    <property type="entry name" value="Retinoid X Receptor"/>
    <property type="match status" value="1"/>
</dbReference>
<organism evidence="5 6">
    <name type="scientific">Oesophagostomum dentatum</name>
    <name type="common">Nodular worm</name>
    <dbReference type="NCBI Taxonomy" id="61180"/>
    <lineage>
        <taxon>Eukaryota</taxon>
        <taxon>Metazoa</taxon>
        <taxon>Ecdysozoa</taxon>
        <taxon>Nematoda</taxon>
        <taxon>Chromadorea</taxon>
        <taxon>Rhabditida</taxon>
        <taxon>Rhabditina</taxon>
        <taxon>Rhabditomorpha</taxon>
        <taxon>Strongyloidea</taxon>
        <taxon>Strongylidae</taxon>
        <taxon>Oesophagostomum</taxon>
    </lineage>
</organism>